<feature type="domain" description="ORC6 second cyclin-like" evidence="12">
    <location>
        <begin position="96"/>
        <end position="182"/>
    </location>
</feature>
<dbReference type="CTD" id="23594"/>
<keyword evidence="8" id="KW-0539">Nucleus</keyword>
<dbReference type="HOGENOM" id="CLU_067825_1_0_1"/>
<keyword evidence="3" id="KW-1017">Isopeptide bond</keyword>
<reference evidence="14" key="1">
    <citation type="submission" date="2011-08" db="EMBL/GenBank/DDBJ databases">
        <title>The draft genome of Latimeria chalumnae.</title>
        <authorList>
            <person name="Di Palma F."/>
            <person name="Alfoldi J."/>
            <person name="Johnson J."/>
            <person name="Berlin A."/>
            <person name="Gnerre S."/>
            <person name="Jaffe D."/>
            <person name="MacCallum I."/>
            <person name="Young S."/>
            <person name="Walker B.J."/>
            <person name="Lander E."/>
            <person name="Lindblad-Toh K."/>
        </authorList>
    </citation>
    <scope>NUCLEOTIDE SEQUENCE [LARGE SCALE GENOMIC DNA]</scope>
    <source>
        <strain evidence="14">Wild caught</strain>
    </source>
</reference>
<accession>H3A8F7</accession>
<name>H3A8F7_LATCH</name>
<dbReference type="EMBL" id="AFYH01239012">
    <property type="status" value="NOT_ANNOTATED_CDS"/>
    <property type="molecule type" value="Genomic_DNA"/>
</dbReference>
<evidence type="ECO:0000256" key="4">
    <source>
        <dbReference type="ARBA" id="ARBA00022553"/>
    </source>
</evidence>
<dbReference type="OMA" id="RKSHYLN"/>
<keyword evidence="7" id="KW-0238">DNA-binding</keyword>
<dbReference type="GeneTree" id="ENSGT00390000007370"/>
<dbReference type="PANTHER" id="PTHR13394:SF0">
    <property type="entry name" value="ORIGIN RECOGNITION COMPLEX SUBUNIT 6"/>
    <property type="match status" value="1"/>
</dbReference>
<dbReference type="PANTHER" id="PTHR13394">
    <property type="entry name" value="ORIGIN RECOGNITION COMPLEX SUBUNIT 6"/>
    <property type="match status" value="1"/>
</dbReference>
<dbReference type="InterPro" id="IPR020529">
    <property type="entry name" value="ORC6_met/pln"/>
</dbReference>
<proteinExistence type="inferred from homology"/>
<dbReference type="InterPro" id="IPR054113">
    <property type="entry name" value="ORC6_cyclin-like_2nd"/>
</dbReference>
<dbReference type="Proteomes" id="UP000008672">
    <property type="component" value="Unassembled WGS sequence"/>
</dbReference>
<dbReference type="STRING" id="7897.ENSLACP00000005928"/>
<dbReference type="Bgee" id="ENSLACG00000005262">
    <property type="expression patterns" value="Expressed in muscle tissue and 5 other cell types or tissues"/>
</dbReference>
<dbReference type="EMBL" id="AFYH01239013">
    <property type="status" value="NOT_ANNOTATED_CDS"/>
    <property type="molecule type" value="Genomic_DNA"/>
</dbReference>
<evidence type="ECO:0000256" key="2">
    <source>
        <dbReference type="ARBA" id="ARBA00010840"/>
    </source>
</evidence>
<dbReference type="InParanoid" id="H3A8F7"/>
<evidence type="ECO:0000313" key="13">
    <source>
        <dbReference type="Ensembl" id="ENSLACP00000005928.1"/>
    </source>
</evidence>
<dbReference type="CDD" id="cd11583">
    <property type="entry name" value="Orc6_mid"/>
    <property type="match status" value="1"/>
</dbReference>
<dbReference type="FunFam" id="1.10.472.10:FF:000054">
    <property type="entry name" value="origin recognition complex subunit 6"/>
    <property type="match status" value="1"/>
</dbReference>
<evidence type="ECO:0000256" key="8">
    <source>
        <dbReference type="ARBA" id="ARBA00023242"/>
    </source>
</evidence>
<dbReference type="Pfam" id="PF21913">
    <property type="entry name" value="ORC6_2nd"/>
    <property type="match status" value="1"/>
</dbReference>
<dbReference type="GO" id="GO:0060271">
    <property type="term" value="P:cilium assembly"/>
    <property type="evidence" value="ECO:0007669"/>
    <property type="project" value="Ensembl"/>
</dbReference>
<dbReference type="KEGG" id="lcm:102346440"/>
<evidence type="ECO:0000256" key="9">
    <source>
        <dbReference type="ARBA" id="ARBA00062917"/>
    </source>
</evidence>
<evidence type="ECO:0000259" key="12">
    <source>
        <dbReference type="Pfam" id="PF21913"/>
    </source>
</evidence>
<keyword evidence="4" id="KW-0597">Phosphoprotein</keyword>
<reference evidence="13" key="3">
    <citation type="submission" date="2025-09" db="UniProtKB">
        <authorList>
            <consortium name="Ensembl"/>
        </authorList>
    </citation>
    <scope>IDENTIFICATION</scope>
</reference>
<evidence type="ECO:0000256" key="6">
    <source>
        <dbReference type="ARBA" id="ARBA00022843"/>
    </source>
</evidence>
<dbReference type="Pfam" id="PF05460">
    <property type="entry name" value="ORC6"/>
    <property type="match status" value="1"/>
</dbReference>
<dbReference type="FunCoup" id="H3A8F7">
    <property type="interactions" value="1399"/>
</dbReference>
<dbReference type="GO" id="GO:0003677">
    <property type="term" value="F:DNA binding"/>
    <property type="evidence" value="ECO:0007669"/>
    <property type="project" value="UniProtKB-KW"/>
</dbReference>
<dbReference type="Ensembl" id="ENSLACT00000005980.1">
    <property type="protein sequence ID" value="ENSLACP00000005928.1"/>
    <property type="gene ID" value="ENSLACG00000005262.1"/>
</dbReference>
<dbReference type="GeneID" id="102346440"/>
<evidence type="ECO:0000256" key="1">
    <source>
        <dbReference type="ARBA" id="ARBA00004123"/>
    </source>
</evidence>
<keyword evidence="5" id="KW-0235">DNA replication</keyword>
<evidence type="ECO:0000313" key="14">
    <source>
        <dbReference type="Proteomes" id="UP000008672"/>
    </source>
</evidence>
<dbReference type="Gene3D" id="1.10.472.10">
    <property type="entry name" value="Cyclin-like"/>
    <property type="match status" value="1"/>
</dbReference>
<dbReference type="EMBL" id="AFYH01239014">
    <property type="status" value="NOT_ANNOTATED_CDS"/>
    <property type="molecule type" value="Genomic_DNA"/>
</dbReference>
<organism evidence="13 14">
    <name type="scientific">Latimeria chalumnae</name>
    <name type="common">Coelacanth</name>
    <dbReference type="NCBI Taxonomy" id="7897"/>
    <lineage>
        <taxon>Eukaryota</taxon>
        <taxon>Metazoa</taxon>
        <taxon>Chordata</taxon>
        <taxon>Craniata</taxon>
        <taxon>Vertebrata</taxon>
        <taxon>Euteleostomi</taxon>
        <taxon>Coelacanthiformes</taxon>
        <taxon>Coelacanthidae</taxon>
        <taxon>Latimeria</taxon>
    </lineage>
</organism>
<dbReference type="RefSeq" id="XP_006012150.1">
    <property type="nucleotide sequence ID" value="XM_006012088.3"/>
</dbReference>
<evidence type="ECO:0000256" key="3">
    <source>
        <dbReference type="ARBA" id="ARBA00022499"/>
    </source>
</evidence>
<keyword evidence="6" id="KW-0832">Ubl conjugation</keyword>
<keyword evidence="14" id="KW-1185">Reference proteome</keyword>
<dbReference type="InterPro" id="IPR008721">
    <property type="entry name" value="ORC6_cyclin_first"/>
</dbReference>
<reference evidence="13" key="2">
    <citation type="submission" date="2025-08" db="UniProtKB">
        <authorList>
            <consortium name="Ensembl"/>
        </authorList>
    </citation>
    <scope>IDENTIFICATION</scope>
</reference>
<feature type="domain" description="ORC6 first cyclin-like" evidence="11">
    <location>
        <begin position="6"/>
        <end position="92"/>
    </location>
</feature>
<dbReference type="GO" id="GO:0005664">
    <property type="term" value="C:nuclear origin of replication recognition complex"/>
    <property type="evidence" value="ECO:0007669"/>
    <property type="project" value="InterPro"/>
</dbReference>
<dbReference type="CDD" id="cd16075">
    <property type="entry name" value="ORC6_CTD"/>
    <property type="match status" value="1"/>
</dbReference>
<comment type="subunit">
    <text evidence="9">Component of ORC, a complex composed of at least 6 subunits: ORC1, ORC2, ORC3, ORC4, ORC5 and ORC6. ORC is regulated in a cell-cycle dependent manner. It is sequentially assembled at the exit from anaphase of mitosis and disassembled as cells enter S phase. Interacts with DBF4.</text>
</comment>
<dbReference type="OrthoDB" id="5552484at2759"/>
<comment type="subcellular location">
    <subcellularLocation>
        <location evidence="1">Nucleus</location>
    </subcellularLocation>
</comment>
<dbReference type="AlphaFoldDB" id="H3A8F7"/>
<evidence type="ECO:0000259" key="11">
    <source>
        <dbReference type="Pfam" id="PF05460"/>
    </source>
</evidence>
<evidence type="ECO:0000256" key="5">
    <source>
        <dbReference type="ARBA" id="ARBA00022705"/>
    </source>
</evidence>
<sequence>MEQEMIRRLAPKMGITSSIIIRKAEEYRRLMQVKCTGFSAHTTATSNAVMCLDLAAMTAKYAVDKDYLIKLSGLNKQTYQSCLKSLECLLGLDSHLGIRELAVQYGCMQAVNTAAKILQRYEASLPEAHQSDLDLSKPLFTTSALFAACKCMKMKADKGKLVAASGVKRSIFDRLCTQMEKFGQQICSESPVSQAKGNKASKRRTTLLECVEEHQEEDLVPLPKQQKTEPETAYKENYEEWKQKILENAAKAKNTGA</sequence>
<dbReference type="EMBL" id="AFYH01239015">
    <property type="status" value="NOT_ANNOTATED_CDS"/>
    <property type="molecule type" value="Genomic_DNA"/>
</dbReference>
<gene>
    <name evidence="13" type="primary">ORC6</name>
</gene>
<protein>
    <recommendedName>
        <fullName evidence="10">Origin recognition complex subunit 6</fullName>
    </recommendedName>
</protein>
<dbReference type="GO" id="GO:0006270">
    <property type="term" value="P:DNA replication initiation"/>
    <property type="evidence" value="ECO:0007669"/>
    <property type="project" value="TreeGrafter"/>
</dbReference>
<comment type="similarity">
    <text evidence="2">Belongs to the ORC6 family.</text>
</comment>
<evidence type="ECO:0000256" key="10">
    <source>
        <dbReference type="ARBA" id="ARBA00069654"/>
    </source>
</evidence>
<dbReference type="eggNOG" id="KOG4557">
    <property type="taxonomic scope" value="Eukaryota"/>
</dbReference>
<evidence type="ECO:0000256" key="7">
    <source>
        <dbReference type="ARBA" id="ARBA00023125"/>
    </source>
</evidence>